<dbReference type="Proteomes" id="UP001177023">
    <property type="component" value="Unassembled WGS sequence"/>
</dbReference>
<dbReference type="InterPro" id="IPR036438">
    <property type="entry name" value="Insulin-like_sf"/>
</dbReference>
<dbReference type="Gene3D" id="1.10.100.10">
    <property type="entry name" value="Insulin-like"/>
    <property type="match status" value="1"/>
</dbReference>
<evidence type="ECO:0000313" key="10">
    <source>
        <dbReference type="Proteomes" id="UP001177023"/>
    </source>
</evidence>
<evidence type="ECO:0000256" key="4">
    <source>
        <dbReference type="ARBA" id="ARBA00022729"/>
    </source>
</evidence>
<feature type="domain" description="Insulin-like" evidence="8">
    <location>
        <begin position="38"/>
        <end position="111"/>
    </location>
</feature>
<feature type="transmembrane region" description="Helical" evidence="7">
    <location>
        <begin position="16"/>
        <end position="33"/>
    </location>
</feature>
<keyword evidence="7" id="KW-0812">Transmembrane</keyword>
<feature type="non-terminal residue" evidence="9">
    <location>
        <position position="1"/>
    </location>
</feature>
<dbReference type="GO" id="GO:0005179">
    <property type="term" value="F:hormone activity"/>
    <property type="evidence" value="ECO:0007669"/>
    <property type="project" value="InterPro"/>
</dbReference>
<protein>
    <recommendedName>
        <fullName evidence="8">Insulin-like domain-containing protein</fullName>
    </recommendedName>
</protein>
<evidence type="ECO:0000256" key="2">
    <source>
        <dbReference type="ARBA" id="ARBA00011207"/>
    </source>
</evidence>
<dbReference type="PROSITE" id="PS00262">
    <property type="entry name" value="INSULIN"/>
    <property type="match status" value="1"/>
</dbReference>
<keyword evidence="6" id="KW-0964">Secreted</keyword>
<dbReference type="PRINTS" id="PR00276">
    <property type="entry name" value="INSULINFAMLY"/>
</dbReference>
<dbReference type="Pfam" id="PF00049">
    <property type="entry name" value="Insulin"/>
    <property type="match status" value="1"/>
</dbReference>
<evidence type="ECO:0000256" key="6">
    <source>
        <dbReference type="RuleBase" id="RU000406"/>
    </source>
</evidence>
<keyword evidence="3" id="KW-0165">Cleavage on pair of basic residues</keyword>
<evidence type="ECO:0000256" key="1">
    <source>
        <dbReference type="ARBA" id="ARBA00009034"/>
    </source>
</evidence>
<dbReference type="SUPFAM" id="SSF56994">
    <property type="entry name" value="Insulin-like"/>
    <property type="match status" value="1"/>
</dbReference>
<name>A0AA36FY23_9BILA</name>
<organism evidence="9 10">
    <name type="scientific">Mesorhabditis spiculigera</name>
    <dbReference type="NCBI Taxonomy" id="96644"/>
    <lineage>
        <taxon>Eukaryota</taxon>
        <taxon>Metazoa</taxon>
        <taxon>Ecdysozoa</taxon>
        <taxon>Nematoda</taxon>
        <taxon>Chromadorea</taxon>
        <taxon>Rhabditida</taxon>
        <taxon>Rhabditina</taxon>
        <taxon>Rhabditomorpha</taxon>
        <taxon>Rhabditoidea</taxon>
        <taxon>Rhabditidae</taxon>
        <taxon>Mesorhabditinae</taxon>
        <taxon>Mesorhabditis</taxon>
    </lineage>
</organism>
<comment type="caution">
    <text evidence="9">The sequence shown here is derived from an EMBL/GenBank/DDBJ whole genome shotgun (WGS) entry which is preliminary data.</text>
</comment>
<comment type="similarity">
    <text evidence="1 6">Belongs to the insulin family.</text>
</comment>
<dbReference type="GO" id="GO:0005576">
    <property type="term" value="C:extracellular region"/>
    <property type="evidence" value="ECO:0007669"/>
    <property type="project" value="UniProtKB-SubCell"/>
</dbReference>
<dbReference type="InterPro" id="IPR022352">
    <property type="entry name" value="Ins/IGF/rlx"/>
</dbReference>
<evidence type="ECO:0000256" key="5">
    <source>
        <dbReference type="ARBA" id="ARBA00023157"/>
    </source>
</evidence>
<keyword evidence="5" id="KW-1015">Disulfide bond</keyword>
<keyword evidence="4" id="KW-0732">Signal</keyword>
<keyword evidence="10" id="KW-1185">Reference proteome</keyword>
<sequence length="114" mass="12381">MLAAAFGRHSISRRDVYLFGYIILISALLVGPAESSGLRLCGSKLTKTLLAICRGQLCGGGFMMPMPAKRNAPGQTQRIDFLQAHAAIKRGGVATECCERRCSFSYLKSFCCDE</sequence>
<comment type="subunit">
    <text evidence="2">Heterodimer of a B chain and an A chain linked by two disulfide bonds.</text>
</comment>
<evidence type="ECO:0000259" key="8">
    <source>
        <dbReference type="SMART" id="SM00078"/>
    </source>
</evidence>
<gene>
    <name evidence="9" type="ORF">MSPICULIGERA_LOCUS7503</name>
</gene>
<comment type="subcellular location">
    <subcellularLocation>
        <location evidence="6">Secreted</location>
    </subcellularLocation>
</comment>
<dbReference type="SMART" id="SM00078">
    <property type="entry name" value="IlGF"/>
    <property type="match status" value="1"/>
</dbReference>
<dbReference type="InterPro" id="IPR022353">
    <property type="entry name" value="Insulin_CS"/>
</dbReference>
<evidence type="ECO:0000313" key="9">
    <source>
        <dbReference type="EMBL" id="CAJ0569003.1"/>
    </source>
</evidence>
<keyword evidence="7" id="KW-0472">Membrane</keyword>
<accession>A0AA36FY23</accession>
<proteinExistence type="inferred from homology"/>
<evidence type="ECO:0000256" key="7">
    <source>
        <dbReference type="SAM" id="Phobius"/>
    </source>
</evidence>
<dbReference type="EMBL" id="CATQJA010001887">
    <property type="protein sequence ID" value="CAJ0569003.1"/>
    <property type="molecule type" value="Genomic_DNA"/>
</dbReference>
<dbReference type="PANTHER" id="PTHR13647:SF4">
    <property type="entry name" value="INSULIN-LIKE PEPTIDE 1-RELATED"/>
    <property type="match status" value="1"/>
</dbReference>
<keyword evidence="7" id="KW-1133">Transmembrane helix</keyword>
<reference evidence="9" key="1">
    <citation type="submission" date="2023-06" db="EMBL/GenBank/DDBJ databases">
        <authorList>
            <person name="Delattre M."/>
        </authorList>
    </citation>
    <scope>NUCLEOTIDE SEQUENCE</scope>
    <source>
        <strain evidence="9">AF72</strain>
    </source>
</reference>
<dbReference type="AlphaFoldDB" id="A0AA36FY23"/>
<dbReference type="InterPro" id="IPR016179">
    <property type="entry name" value="Insulin-like"/>
</dbReference>
<dbReference type="PANTHER" id="PTHR13647">
    <property type="entry name" value="INSULIN-LIKE PEPTIDE 2-RELATED"/>
    <property type="match status" value="1"/>
</dbReference>
<dbReference type="CDD" id="cd04366">
    <property type="entry name" value="IlGF_insulin_bombyxin_like"/>
    <property type="match status" value="1"/>
</dbReference>
<evidence type="ECO:0000256" key="3">
    <source>
        <dbReference type="ARBA" id="ARBA00022685"/>
    </source>
</evidence>